<sequence length="173" mass="20814">MKAVERNSKNLMTFKKFATEDFIENPARYYNGTLNPYFTGNLPSQQVKDQEYAVFWNGNDMKVNENNHMRRFNTEPLYDTRKFHIKRMKERLDTLFVKQQTEFEGNKLRLAKEQSNENDFFTRDSLESNCEIREISETKELWKKFLERKKNSEKSKQKLKKVPLFKGNTSEFP</sequence>
<comment type="caution">
    <text evidence="2">The sequence shown here is derived from an EMBL/GenBank/DDBJ whole genome shotgun (WGS) entry which is preliminary data.</text>
</comment>
<dbReference type="AlphaFoldDB" id="A0ABD2P972"/>
<proteinExistence type="predicted"/>
<organism evidence="2 3">
    <name type="scientific">Cryptolaemus montrouzieri</name>
    <dbReference type="NCBI Taxonomy" id="559131"/>
    <lineage>
        <taxon>Eukaryota</taxon>
        <taxon>Metazoa</taxon>
        <taxon>Ecdysozoa</taxon>
        <taxon>Arthropoda</taxon>
        <taxon>Hexapoda</taxon>
        <taxon>Insecta</taxon>
        <taxon>Pterygota</taxon>
        <taxon>Neoptera</taxon>
        <taxon>Endopterygota</taxon>
        <taxon>Coleoptera</taxon>
        <taxon>Polyphaga</taxon>
        <taxon>Cucujiformia</taxon>
        <taxon>Coccinelloidea</taxon>
        <taxon>Coccinellidae</taxon>
        <taxon>Scymninae</taxon>
        <taxon>Scymnini</taxon>
        <taxon>Cryptolaemus</taxon>
    </lineage>
</organism>
<evidence type="ECO:0000313" key="2">
    <source>
        <dbReference type="EMBL" id="KAL3287241.1"/>
    </source>
</evidence>
<gene>
    <name evidence="2" type="ORF">HHI36_001717</name>
</gene>
<accession>A0ABD2P972</accession>
<evidence type="ECO:0000256" key="1">
    <source>
        <dbReference type="SAM" id="MobiDB-lite"/>
    </source>
</evidence>
<dbReference type="Proteomes" id="UP001516400">
    <property type="component" value="Unassembled WGS sequence"/>
</dbReference>
<reference evidence="2 3" key="1">
    <citation type="journal article" date="2021" name="BMC Biol.">
        <title>Horizontally acquired antibacterial genes associated with adaptive radiation of ladybird beetles.</title>
        <authorList>
            <person name="Li H.S."/>
            <person name="Tang X.F."/>
            <person name="Huang Y.H."/>
            <person name="Xu Z.Y."/>
            <person name="Chen M.L."/>
            <person name="Du X.Y."/>
            <person name="Qiu B.Y."/>
            <person name="Chen P.T."/>
            <person name="Zhang W."/>
            <person name="Slipinski A."/>
            <person name="Escalona H.E."/>
            <person name="Waterhouse R.M."/>
            <person name="Zwick A."/>
            <person name="Pang H."/>
        </authorList>
    </citation>
    <scope>NUCLEOTIDE SEQUENCE [LARGE SCALE GENOMIC DNA]</scope>
    <source>
        <strain evidence="2">SYSU2018</strain>
    </source>
</reference>
<protein>
    <submittedName>
        <fullName evidence="2">Uncharacterized protein</fullName>
    </submittedName>
</protein>
<name>A0ABD2P972_9CUCU</name>
<keyword evidence="3" id="KW-1185">Reference proteome</keyword>
<dbReference type="EMBL" id="JABFTP020000185">
    <property type="protein sequence ID" value="KAL3287241.1"/>
    <property type="molecule type" value="Genomic_DNA"/>
</dbReference>
<evidence type="ECO:0000313" key="3">
    <source>
        <dbReference type="Proteomes" id="UP001516400"/>
    </source>
</evidence>
<feature type="region of interest" description="Disordered" evidence="1">
    <location>
        <begin position="149"/>
        <end position="173"/>
    </location>
</feature>